<keyword evidence="1" id="KW-1133">Transmembrane helix</keyword>
<feature type="transmembrane region" description="Helical" evidence="1">
    <location>
        <begin position="31"/>
        <end position="49"/>
    </location>
</feature>
<evidence type="ECO:0000313" key="3">
    <source>
        <dbReference type="Proteomes" id="UP000298652"/>
    </source>
</evidence>
<keyword evidence="1" id="KW-0812">Transmembrane</keyword>
<feature type="transmembrane region" description="Helical" evidence="1">
    <location>
        <begin position="61"/>
        <end position="81"/>
    </location>
</feature>
<organism evidence="2 3">
    <name type="scientific">Setaria viridis</name>
    <name type="common">Green bristlegrass</name>
    <name type="synonym">Setaria italica subsp. viridis</name>
    <dbReference type="NCBI Taxonomy" id="4556"/>
    <lineage>
        <taxon>Eukaryota</taxon>
        <taxon>Viridiplantae</taxon>
        <taxon>Streptophyta</taxon>
        <taxon>Embryophyta</taxon>
        <taxon>Tracheophyta</taxon>
        <taxon>Spermatophyta</taxon>
        <taxon>Magnoliopsida</taxon>
        <taxon>Liliopsida</taxon>
        <taxon>Poales</taxon>
        <taxon>Poaceae</taxon>
        <taxon>PACMAD clade</taxon>
        <taxon>Panicoideae</taxon>
        <taxon>Panicodae</taxon>
        <taxon>Paniceae</taxon>
        <taxon>Cenchrinae</taxon>
        <taxon>Setaria</taxon>
    </lineage>
</organism>
<name>A0A4U6VTG6_SETVI</name>
<dbReference type="Gramene" id="TKW28047">
    <property type="protein sequence ID" value="TKW28047"/>
    <property type="gene ID" value="SEVIR_3G298333v2"/>
</dbReference>
<evidence type="ECO:0000256" key="1">
    <source>
        <dbReference type="SAM" id="Phobius"/>
    </source>
</evidence>
<evidence type="ECO:0000313" key="2">
    <source>
        <dbReference type="EMBL" id="TKW28047.1"/>
    </source>
</evidence>
<sequence length="84" mass="9673">MYTEAHRGQNLHRPLILAAWSGNLKTRVLRLIWNFMKLNIQYSTIILYLAELYFSQFPRGWCVLALGCSQCLGGLVNWLLLSSS</sequence>
<accession>A0A4U6VTG6</accession>
<keyword evidence="3" id="KW-1185">Reference proteome</keyword>
<keyword evidence="1" id="KW-0472">Membrane</keyword>
<dbReference type="Proteomes" id="UP000298652">
    <property type="component" value="Chromosome 3"/>
</dbReference>
<dbReference type="AlphaFoldDB" id="A0A4U6VTG6"/>
<proteinExistence type="predicted"/>
<protein>
    <submittedName>
        <fullName evidence="2">Uncharacterized protein</fullName>
    </submittedName>
</protein>
<reference evidence="2" key="1">
    <citation type="submission" date="2019-03" db="EMBL/GenBank/DDBJ databases">
        <title>WGS assembly of Setaria viridis.</title>
        <authorList>
            <person name="Huang P."/>
            <person name="Jenkins J."/>
            <person name="Grimwood J."/>
            <person name="Barry K."/>
            <person name="Healey A."/>
            <person name="Mamidi S."/>
            <person name="Sreedasyam A."/>
            <person name="Shu S."/>
            <person name="Feldman M."/>
            <person name="Wu J."/>
            <person name="Yu Y."/>
            <person name="Chen C."/>
            <person name="Johnson J."/>
            <person name="Rokhsar D."/>
            <person name="Baxter I."/>
            <person name="Schmutz J."/>
            <person name="Brutnell T."/>
            <person name="Kellogg E."/>
        </authorList>
    </citation>
    <scope>NUCLEOTIDE SEQUENCE [LARGE SCALE GENOMIC DNA]</scope>
</reference>
<dbReference type="EMBL" id="CM016554">
    <property type="protein sequence ID" value="TKW28047.1"/>
    <property type="molecule type" value="Genomic_DNA"/>
</dbReference>
<gene>
    <name evidence="2" type="ORF">SEVIR_3G298333v2</name>
</gene>